<proteinExistence type="predicted"/>
<dbReference type="RefSeq" id="WP_141648825.1">
    <property type="nucleotide sequence ID" value="NZ_VIFM01000358.1"/>
</dbReference>
<gene>
    <name evidence="1" type="ORF">FJV41_45130</name>
</gene>
<organism evidence="1 2">
    <name type="scientific">Myxococcus llanfairpwllgwyngyllgogerychwyrndrobwllllantysiliogogogochensis</name>
    <dbReference type="NCBI Taxonomy" id="2590453"/>
    <lineage>
        <taxon>Bacteria</taxon>
        <taxon>Pseudomonadati</taxon>
        <taxon>Myxococcota</taxon>
        <taxon>Myxococcia</taxon>
        <taxon>Myxococcales</taxon>
        <taxon>Cystobacterineae</taxon>
        <taxon>Myxococcaceae</taxon>
        <taxon>Myxococcus</taxon>
    </lineage>
</organism>
<dbReference type="AlphaFoldDB" id="A0A540WK12"/>
<accession>A0A540WK12</accession>
<evidence type="ECO:0000313" key="2">
    <source>
        <dbReference type="Proteomes" id="UP000315369"/>
    </source>
</evidence>
<keyword evidence="2" id="KW-1185">Reference proteome</keyword>
<evidence type="ECO:0000313" key="1">
    <source>
        <dbReference type="EMBL" id="TQF09338.1"/>
    </source>
</evidence>
<dbReference type="OrthoDB" id="4537824at2"/>
<name>A0A540WK12_9BACT</name>
<comment type="caution">
    <text evidence="1">The sequence shown here is derived from an EMBL/GenBank/DDBJ whole genome shotgun (WGS) entry which is preliminary data.</text>
</comment>
<protein>
    <recommendedName>
        <fullName evidence="3">Polymer-forming cytoskeletal protein</fullName>
    </recommendedName>
</protein>
<sequence length="186" mass="20666">MKPRLRRAGDLADLLLEEHATFLDGDTWVHEGDLVLEGELEVKRGALLILGNLRVSDAVGTDESGKLVVTGRLDARHLYLEGDLRVHKDVALRGALFGFYEAGNSQVDGRTTAKLGLIGDHEWECDDEHYEVSGRFSNFVELEEGDPDAIRQLMGDKEFAILAPMLGLSDEDTECDGYGMKLFFRV</sequence>
<dbReference type="Proteomes" id="UP000315369">
    <property type="component" value="Unassembled WGS sequence"/>
</dbReference>
<evidence type="ECO:0008006" key="3">
    <source>
        <dbReference type="Google" id="ProtNLM"/>
    </source>
</evidence>
<reference evidence="1 2" key="1">
    <citation type="submission" date="2019-06" db="EMBL/GenBank/DDBJ databases">
        <authorList>
            <person name="Livingstone P."/>
            <person name="Whitworth D."/>
        </authorList>
    </citation>
    <scope>NUCLEOTIDE SEQUENCE [LARGE SCALE GENOMIC DNA]</scope>
    <source>
        <strain evidence="1 2">AM401</strain>
    </source>
</reference>
<dbReference type="EMBL" id="VIFM01000358">
    <property type="protein sequence ID" value="TQF09338.1"/>
    <property type="molecule type" value="Genomic_DNA"/>
</dbReference>